<protein>
    <submittedName>
        <fullName evidence="1">Uncharacterized protein</fullName>
    </submittedName>
</protein>
<dbReference type="Proteomes" id="UP001066276">
    <property type="component" value="Chromosome 4_1"/>
</dbReference>
<dbReference type="AlphaFoldDB" id="A0AAV7SZK7"/>
<proteinExistence type="predicted"/>
<accession>A0AAV7SZK7</accession>
<dbReference type="EMBL" id="JANPWB010000007">
    <property type="protein sequence ID" value="KAJ1169587.1"/>
    <property type="molecule type" value="Genomic_DNA"/>
</dbReference>
<keyword evidence="2" id="KW-1185">Reference proteome</keyword>
<evidence type="ECO:0000313" key="1">
    <source>
        <dbReference type="EMBL" id="KAJ1169587.1"/>
    </source>
</evidence>
<gene>
    <name evidence="1" type="ORF">NDU88_001479</name>
</gene>
<comment type="caution">
    <text evidence="1">The sequence shown here is derived from an EMBL/GenBank/DDBJ whole genome shotgun (WGS) entry which is preliminary data.</text>
</comment>
<organism evidence="1 2">
    <name type="scientific">Pleurodeles waltl</name>
    <name type="common">Iberian ribbed newt</name>
    <dbReference type="NCBI Taxonomy" id="8319"/>
    <lineage>
        <taxon>Eukaryota</taxon>
        <taxon>Metazoa</taxon>
        <taxon>Chordata</taxon>
        <taxon>Craniata</taxon>
        <taxon>Vertebrata</taxon>
        <taxon>Euteleostomi</taxon>
        <taxon>Amphibia</taxon>
        <taxon>Batrachia</taxon>
        <taxon>Caudata</taxon>
        <taxon>Salamandroidea</taxon>
        <taxon>Salamandridae</taxon>
        <taxon>Pleurodelinae</taxon>
        <taxon>Pleurodeles</taxon>
    </lineage>
</organism>
<name>A0AAV7SZK7_PLEWA</name>
<reference evidence="1" key="1">
    <citation type="journal article" date="2022" name="bioRxiv">
        <title>Sequencing and chromosome-scale assembly of the giantPleurodeles waltlgenome.</title>
        <authorList>
            <person name="Brown T."/>
            <person name="Elewa A."/>
            <person name="Iarovenko S."/>
            <person name="Subramanian E."/>
            <person name="Araus A.J."/>
            <person name="Petzold A."/>
            <person name="Susuki M."/>
            <person name="Suzuki K.-i.T."/>
            <person name="Hayashi T."/>
            <person name="Toyoda A."/>
            <person name="Oliveira C."/>
            <person name="Osipova E."/>
            <person name="Leigh N.D."/>
            <person name="Simon A."/>
            <person name="Yun M.H."/>
        </authorList>
    </citation>
    <scope>NUCLEOTIDE SEQUENCE</scope>
    <source>
        <strain evidence="1">20211129_DDA</strain>
        <tissue evidence="1">Liver</tissue>
    </source>
</reference>
<evidence type="ECO:0000313" key="2">
    <source>
        <dbReference type="Proteomes" id="UP001066276"/>
    </source>
</evidence>
<sequence>MGIGLPLWVLRRRREEPGLPATRPRLSCLPRLGSCLERLGTGAGEWRQVASKPQVGLFVLLRCTVLGAQASGPGHLVDW</sequence>